<accession>A0A178DFZ1</accession>
<dbReference type="Proteomes" id="UP000185904">
    <property type="component" value="Unassembled WGS sequence"/>
</dbReference>
<reference evidence="3 4" key="1">
    <citation type="submission" date="2016-03" db="EMBL/GenBank/DDBJ databases">
        <title>The draft genome sequence of Fonsecaea nubica causative agent of cutaneous subcutaneous infection in human host.</title>
        <authorList>
            <person name="Costa F."/>
            <person name="Sybren D.H."/>
            <person name="Raittz R.T."/>
            <person name="Weiss V.A."/>
            <person name="Leao A.C."/>
            <person name="Gomes R."/>
            <person name="De Souza E.M."/>
            <person name="Pedrosa F.O."/>
            <person name="Steffens M.B."/>
            <person name="Bombassaro A."/>
            <person name="Tadra-Sfeir M.Z."/>
            <person name="Moreno L.F."/>
            <person name="Najafzadeh M.J."/>
            <person name="Felipe M.S."/>
            <person name="Teixeira M."/>
            <person name="Sun J."/>
            <person name="Xi L."/>
            <person name="Castro M.A."/>
            <person name="Vicente V.A."/>
        </authorList>
    </citation>
    <scope>NUCLEOTIDE SEQUENCE [LARGE SCALE GENOMIC DNA]</scope>
    <source>
        <strain evidence="3 4">CBS 269.64</strain>
    </source>
</reference>
<evidence type="ECO:0000313" key="3">
    <source>
        <dbReference type="EMBL" id="OAL39975.1"/>
    </source>
</evidence>
<proteinExistence type="predicted"/>
<evidence type="ECO:0000256" key="1">
    <source>
        <dbReference type="SAM" id="MobiDB-lite"/>
    </source>
</evidence>
<feature type="compositionally biased region" description="Basic and acidic residues" evidence="1">
    <location>
        <begin position="342"/>
        <end position="358"/>
    </location>
</feature>
<dbReference type="EMBL" id="LVCJ01000003">
    <property type="protein sequence ID" value="OAL39975.1"/>
    <property type="molecule type" value="Genomic_DNA"/>
</dbReference>
<protein>
    <recommendedName>
        <fullName evidence="2">Bacteriophage T5 Orf172 DNA-binding domain-containing protein</fullName>
    </recommendedName>
</protein>
<dbReference type="AlphaFoldDB" id="A0A178DFZ1"/>
<sequence length="414" mass="46194">MLPVHFGRPVVSNDILDAGLREAQRRYSEFETRIGEKQKEKTTAMISCIRKSKKDYQTGYIYAVQIQQNELVKVGRARAASTERPMDVQKCSFKAASTEQPMDVQKCSFKAGRIFRTDNFDAVCKAEKLVHHLLSQWHSPFECTKCTNDSGAPTKHREYFSCGLWFAISVINLVTSWFLKKPYDIEGQEGSLKKAWEEALKAFEQSQESQHPMEWFEFFLIDVESQLSWKSHLPASGTPWHLPATPVQLVPHGTLHFASPKPKPGTPKISPAVPQVSSLARQGHQRRRSEYTLPSRSESAPPKTLSHGDQTPSPPETPSKPPRSVPRRPGKGPKTGSSSNSRGEEGQKGQGREDVREVDQEDVVGEDIRRDAAATSKEDGDVEVTTAAARLTLSDGGPETGLLLIERFRVLVGF</sequence>
<feature type="domain" description="Bacteriophage T5 Orf172 DNA-binding" evidence="2">
    <location>
        <begin position="59"/>
        <end position="172"/>
    </location>
</feature>
<comment type="caution">
    <text evidence="3">The sequence shown here is derived from an EMBL/GenBank/DDBJ whole genome shotgun (WGS) entry which is preliminary data.</text>
</comment>
<dbReference type="OrthoDB" id="4161070at2759"/>
<keyword evidence="4" id="KW-1185">Reference proteome</keyword>
<dbReference type="InterPro" id="IPR018306">
    <property type="entry name" value="Phage_T5_Orf172_DNA-bd"/>
</dbReference>
<feature type="compositionally biased region" description="Basic and acidic residues" evidence="1">
    <location>
        <begin position="366"/>
        <end position="379"/>
    </location>
</feature>
<gene>
    <name evidence="3" type="ORF">AYO20_00888</name>
</gene>
<feature type="compositionally biased region" description="Pro residues" evidence="1">
    <location>
        <begin position="312"/>
        <end position="324"/>
    </location>
</feature>
<dbReference type="GeneID" id="34584314"/>
<evidence type="ECO:0000259" key="2">
    <source>
        <dbReference type="Pfam" id="PF10544"/>
    </source>
</evidence>
<name>A0A178DFZ1_9EURO</name>
<evidence type="ECO:0000313" key="4">
    <source>
        <dbReference type="Proteomes" id="UP000185904"/>
    </source>
</evidence>
<organism evidence="3 4">
    <name type="scientific">Fonsecaea nubica</name>
    <dbReference type="NCBI Taxonomy" id="856822"/>
    <lineage>
        <taxon>Eukaryota</taxon>
        <taxon>Fungi</taxon>
        <taxon>Dikarya</taxon>
        <taxon>Ascomycota</taxon>
        <taxon>Pezizomycotina</taxon>
        <taxon>Eurotiomycetes</taxon>
        <taxon>Chaetothyriomycetidae</taxon>
        <taxon>Chaetothyriales</taxon>
        <taxon>Herpotrichiellaceae</taxon>
        <taxon>Fonsecaea</taxon>
    </lineage>
</organism>
<dbReference type="Pfam" id="PF10544">
    <property type="entry name" value="T5orf172"/>
    <property type="match status" value="1"/>
</dbReference>
<dbReference type="RefSeq" id="XP_022504987.1">
    <property type="nucleotide sequence ID" value="XM_022639196.1"/>
</dbReference>
<feature type="region of interest" description="Disordered" evidence="1">
    <location>
        <begin position="253"/>
        <end position="381"/>
    </location>
</feature>